<dbReference type="Pfam" id="PF00651">
    <property type="entry name" value="BTB"/>
    <property type="match status" value="1"/>
</dbReference>
<dbReference type="Gene3D" id="3.30.710.10">
    <property type="entry name" value="Potassium Channel Kv1.1, Chain A"/>
    <property type="match status" value="1"/>
</dbReference>
<dbReference type="InterPro" id="IPR011333">
    <property type="entry name" value="SKP1/BTB/POZ_sf"/>
</dbReference>
<accession>A0ABQ8YZZ3</accession>
<dbReference type="Pfam" id="PF12796">
    <property type="entry name" value="Ank_2"/>
    <property type="match status" value="3"/>
</dbReference>
<organism evidence="5 6">
    <name type="scientific">Anaeramoeba flamelloides</name>
    <dbReference type="NCBI Taxonomy" id="1746091"/>
    <lineage>
        <taxon>Eukaryota</taxon>
        <taxon>Metamonada</taxon>
        <taxon>Anaeramoebidae</taxon>
        <taxon>Anaeramoeba</taxon>
    </lineage>
</organism>
<dbReference type="PROSITE" id="PS50088">
    <property type="entry name" value="ANK_REPEAT"/>
    <property type="match status" value="4"/>
</dbReference>
<feature type="repeat" description="ANK" evidence="3">
    <location>
        <begin position="66"/>
        <end position="94"/>
    </location>
</feature>
<dbReference type="SMART" id="SM00248">
    <property type="entry name" value="ANK"/>
    <property type="match status" value="8"/>
</dbReference>
<dbReference type="CDD" id="cd18186">
    <property type="entry name" value="BTB_POZ_ZBTB_KLHL-like"/>
    <property type="match status" value="1"/>
</dbReference>
<proteinExistence type="predicted"/>
<evidence type="ECO:0000256" key="1">
    <source>
        <dbReference type="ARBA" id="ARBA00022737"/>
    </source>
</evidence>
<dbReference type="PANTHER" id="PTHR24198:SF165">
    <property type="entry name" value="ANKYRIN REPEAT-CONTAINING PROTEIN-RELATED"/>
    <property type="match status" value="1"/>
</dbReference>
<feature type="repeat" description="ANK" evidence="3">
    <location>
        <begin position="166"/>
        <end position="199"/>
    </location>
</feature>
<dbReference type="EMBL" id="JAOAOG010000084">
    <property type="protein sequence ID" value="KAJ6250221.1"/>
    <property type="molecule type" value="Genomic_DNA"/>
</dbReference>
<dbReference type="Proteomes" id="UP001150062">
    <property type="component" value="Unassembled WGS sequence"/>
</dbReference>
<dbReference type="PROSITE" id="PS50097">
    <property type="entry name" value="BTB"/>
    <property type="match status" value="1"/>
</dbReference>
<evidence type="ECO:0000256" key="2">
    <source>
        <dbReference type="ARBA" id="ARBA00023043"/>
    </source>
</evidence>
<comment type="caution">
    <text evidence="5">The sequence shown here is derived from an EMBL/GenBank/DDBJ whole genome shotgun (WGS) entry which is preliminary data.</text>
</comment>
<dbReference type="Gene3D" id="1.25.40.20">
    <property type="entry name" value="Ankyrin repeat-containing domain"/>
    <property type="match status" value="2"/>
</dbReference>
<evidence type="ECO:0000259" key="4">
    <source>
        <dbReference type="PROSITE" id="PS50097"/>
    </source>
</evidence>
<dbReference type="SUPFAM" id="SSF48403">
    <property type="entry name" value="Ankyrin repeat"/>
    <property type="match status" value="2"/>
</dbReference>
<keyword evidence="6" id="KW-1185">Reference proteome</keyword>
<evidence type="ECO:0000256" key="3">
    <source>
        <dbReference type="PROSITE-ProRule" id="PRU00023"/>
    </source>
</evidence>
<feature type="repeat" description="ANK" evidence="3">
    <location>
        <begin position="200"/>
        <end position="233"/>
    </location>
</feature>
<reference evidence="5" key="1">
    <citation type="submission" date="2022-08" db="EMBL/GenBank/DDBJ databases">
        <title>Novel sulfate-reducing endosymbionts in the free-living metamonad Anaeramoeba.</title>
        <authorList>
            <person name="Jerlstrom-Hultqvist J."/>
            <person name="Cepicka I."/>
            <person name="Gallot-Lavallee L."/>
            <person name="Salas-Leiva D."/>
            <person name="Curtis B.A."/>
            <person name="Zahonova K."/>
            <person name="Pipaliya S."/>
            <person name="Dacks J."/>
            <person name="Roger A.J."/>
        </authorList>
    </citation>
    <scope>NUCLEOTIDE SEQUENCE</scope>
    <source>
        <strain evidence="5">Schooner1</strain>
    </source>
</reference>
<dbReference type="InterPro" id="IPR000210">
    <property type="entry name" value="BTB/POZ_dom"/>
</dbReference>
<sequence length="602" mass="69482">MNLEHLFRKEKLDPLKIILKKDFDPKLWENKPNPLHYAAKYHSRDEIFEYLWEIGCEVFVNKVDVFGKTPIIVAAQKNAPKAVFDQLIKHGADIFHCLKNGKSLLEICVSKNVDHEIVELLIQNKVSYTNIDTPILFLACQYEITPQLLELLLKSFPNEINNTNKLGQTPLHIGCINGISQENIKLLVEMGLDVKKKTEGGMTALHYACKFNADPSVIEYLIEKGAELNVMNLQRQTPLNLAVHERSSYELVKILLENGADPGLKDEHDQYPIHFCYRSTAQVAELLIKYKSPLEGKNTWGDTPFLKCVKNSCSQEIIKVFLKNGANVNSTGFNKQTCVHRICMEKYPLTVLLDVSKSMGDFNQMDLNDKAPLKYVNINPTDLNQAARSLQNDLKKLLTMNYGHDEIETKDGNMNIVRSLIKCRVPNFDFEQFTKIASQQSKKLVMSLLELIYSGTYTLDLEDVDKFQQLLDDLSIDKQLFLHNPFWKLIDDLEQLMNDQKSKDFKILLNKQHINVHKFILIARSELVYGLDKSMNNLMVEYSENDFSFEEMQIFVHFLYTDELLTEKMTRMEMVTNIIKMRDKFLLSKNSSLHLQLTNIQL</sequence>
<gene>
    <name evidence="5" type="ORF">M0813_16276</name>
</gene>
<dbReference type="InterPro" id="IPR002110">
    <property type="entry name" value="Ankyrin_rpt"/>
</dbReference>
<dbReference type="InterPro" id="IPR036770">
    <property type="entry name" value="Ankyrin_rpt-contain_sf"/>
</dbReference>
<evidence type="ECO:0000313" key="5">
    <source>
        <dbReference type="EMBL" id="KAJ6250221.1"/>
    </source>
</evidence>
<keyword evidence="2 3" id="KW-0040">ANK repeat</keyword>
<feature type="repeat" description="ANK" evidence="3">
    <location>
        <begin position="234"/>
        <end position="267"/>
    </location>
</feature>
<name>A0ABQ8YZZ3_9EUKA</name>
<evidence type="ECO:0000313" key="6">
    <source>
        <dbReference type="Proteomes" id="UP001150062"/>
    </source>
</evidence>
<dbReference type="PANTHER" id="PTHR24198">
    <property type="entry name" value="ANKYRIN REPEAT AND PROTEIN KINASE DOMAIN-CONTAINING PROTEIN"/>
    <property type="match status" value="1"/>
</dbReference>
<protein>
    <submittedName>
        <fullName evidence="5">Ankyrin repeat-containing protein</fullName>
    </submittedName>
</protein>
<dbReference type="PROSITE" id="PS50297">
    <property type="entry name" value="ANK_REP_REGION"/>
    <property type="match status" value="4"/>
</dbReference>
<dbReference type="SUPFAM" id="SSF54695">
    <property type="entry name" value="POZ domain"/>
    <property type="match status" value="1"/>
</dbReference>
<keyword evidence="1" id="KW-0677">Repeat</keyword>
<feature type="domain" description="BTB" evidence="4">
    <location>
        <begin position="503"/>
        <end position="568"/>
    </location>
</feature>